<dbReference type="RefSeq" id="WP_188901454.1">
    <property type="nucleotide sequence ID" value="NZ_BMOM01000004.1"/>
</dbReference>
<dbReference type="EMBL" id="BMOM01000004">
    <property type="protein sequence ID" value="GGM01103.1"/>
    <property type="molecule type" value="Genomic_DNA"/>
</dbReference>
<evidence type="ECO:0000313" key="1">
    <source>
        <dbReference type="EMBL" id="GGM01103.1"/>
    </source>
</evidence>
<dbReference type="Gene3D" id="3.40.50.10860">
    <property type="entry name" value="Leucine Dehydrogenase, chain A, domain 1"/>
    <property type="match status" value="1"/>
</dbReference>
<name>A0ABQ2GLH2_9DEIO</name>
<accession>A0ABQ2GLH2</accession>
<comment type="caution">
    <text evidence="1">The sequence shown here is derived from an EMBL/GenBank/DDBJ whole genome shotgun (WGS) entry which is preliminary data.</text>
</comment>
<protein>
    <recommendedName>
        <fullName evidence="3">Shikimate dehydrogenase</fullName>
    </recommendedName>
</protein>
<keyword evidence="2" id="KW-1185">Reference proteome</keyword>
<proteinExistence type="predicted"/>
<dbReference type="Proteomes" id="UP000661918">
    <property type="component" value="Unassembled WGS sequence"/>
</dbReference>
<evidence type="ECO:0008006" key="3">
    <source>
        <dbReference type="Google" id="ProtNLM"/>
    </source>
</evidence>
<evidence type="ECO:0000313" key="2">
    <source>
        <dbReference type="Proteomes" id="UP000661918"/>
    </source>
</evidence>
<organism evidence="1 2">
    <name type="scientific">Deinococcus aerophilus</name>
    <dbReference type="NCBI Taxonomy" id="522488"/>
    <lineage>
        <taxon>Bacteria</taxon>
        <taxon>Thermotogati</taxon>
        <taxon>Deinococcota</taxon>
        <taxon>Deinococci</taxon>
        <taxon>Deinococcales</taxon>
        <taxon>Deinococcaceae</taxon>
        <taxon>Deinococcus</taxon>
    </lineage>
</organism>
<sequence>MHADPSPLALIGHSPAAARALRELGVVALSVPTDDLRATLEACATLHFSGALVHPSQELRVADVAQPDAVARQVGRVDAVAFAAGIHGTCALIDALSDTLEASGYATRGASALLLGHSAHDLALALPLMRLGFTDVGVAAETALEAERATRHLPAGLRAYPLSRRDSALTGLAERADLLVLSGGGLPSGLAQPYHTVVDLTGKLSSAPGGASLLDLSALGTHRAARQLLHATGQRFHADELREIARALSQDRSG</sequence>
<dbReference type="Gene3D" id="3.40.50.720">
    <property type="entry name" value="NAD(P)-binding Rossmann-like Domain"/>
    <property type="match status" value="1"/>
</dbReference>
<gene>
    <name evidence="1" type="ORF">GCM10010841_07100</name>
</gene>
<reference evidence="2" key="1">
    <citation type="journal article" date="2019" name="Int. J. Syst. Evol. Microbiol.">
        <title>The Global Catalogue of Microorganisms (GCM) 10K type strain sequencing project: providing services to taxonomists for standard genome sequencing and annotation.</title>
        <authorList>
            <consortium name="The Broad Institute Genomics Platform"/>
            <consortium name="The Broad Institute Genome Sequencing Center for Infectious Disease"/>
            <person name="Wu L."/>
            <person name="Ma J."/>
        </authorList>
    </citation>
    <scope>NUCLEOTIDE SEQUENCE [LARGE SCALE GENOMIC DNA]</scope>
    <source>
        <strain evidence="2">JCM 15443</strain>
    </source>
</reference>